<reference evidence="7" key="3">
    <citation type="submission" date="2025-09" db="UniProtKB">
        <authorList>
            <consortium name="Ensembl"/>
        </authorList>
    </citation>
    <scope>IDENTIFICATION</scope>
</reference>
<keyword evidence="8" id="KW-1185">Reference proteome</keyword>
<dbReference type="AlphaFoldDB" id="A0AAQ4RRV5"/>
<dbReference type="PANTHER" id="PTHR46811">
    <property type="entry name" value="COILED-COIL-HELIX-COILED-COIL-HELIX DOMAIN-CONTAINING PROTEIN 7"/>
    <property type="match status" value="1"/>
</dbReference>
<dbReference type="SUPFAM" id="SSF47072">
    <property type="entry name" value="Cysteine alpha-hairpin motif"/>
    <property type="match status" value="1"/>
</dbReference>
<evidence type="ECO:0000256" key="5">
    <source>
        <dbReference type="ARBA" id="ARBA00039509"/>
    </source>
</evidence>
<dbReference type="Gene3D" id="1.10.287.1130">
    <property type="entry name" value="CytochromE C oxidase copper chaperone"/>
    <property type="match status" value="1"/>
</dbReference>
<evidence type="ECO:0000256" key="4">
    <source>
        <dbReference type="ARBA" id="ARBA00038205"/>
    </source>
</evidence>
<dbReference type="GeneTree" id="ENSGT00390000001029"/>
<evidence type="ECO:0000313" key="7">
    <source>
        <dbReference type="Ensembl" id="ENSGACP00000065672.1"/>
    </source>
</evidence>
<proteinExistence type="inferred from homology"/>
<sequence length="200" mass="22833">PAGRRGVPEVQQLVTGGVCSLLDACPPSLRREPSSATPPLDPGGECGLRPARRPQEPRRSHPRRSSRPRVARLHCRSNTGRLLGLRQPSTRPVTRRRFLLNEETRFMSNPELQVRMDKTVRKVRNQDSNPCIEESDASQKCLSAYNYDSSMCSAYFHRYKNCRKYWHSVMLQRRRDGVRPDMPTAADRQEMLAAMGGKPY</sequence>
<organism evidence="7 8">
    <name type="scientific">Gasterosteus aculeatus aculeatus</name>
    <name type="common">three-spined stickleback</name>
    <dbReference type="NCBI Taxonomy" id="481459"/>
    <lineage>
        <taxon>Eukaryota</taxon>
        <taxon>Metazoa</taxon>
        <taxon>Chordata</taxon>
        <taxon>Craniata</taxon>
        <taxon>Vertebrata</taxon>
        <taxon>Euteleostomi</taxon>
        <taxon>Actinopterygii</taxon>
        <taxon>Neopterygii</taxon>
        <taxon>Teleostei</taxon>
        <taxon>Neoteleostei</taxon>
        <taxon>Acanthomorphata</taxon>
        <taxon>Eupercaria</taxon>
        <taxon>Perciformes</taxon>
        <taxon>Cottioidei</taxon>
        <taxon>Gasterosteales</taxon>
        <taxon>Gasterosteidae</taxon>
        <taxon>Gasterosteus</taxon>
    </lineage>
</organism>
<dbReference type="InterPro" id="IPR051040">
    <property type="entry name" value="COX23"/>
</dbReference>
<dbReference type="PANTHER" id="PTHR46811:SF1">
    <property type="entry name" value="COILED-COIL-HELIX-COILED-COIL-HELIX DOMAIN-CONTAINING PROTEIN 7"/>
    <property type="match status" value="1"/>
</dbReference>
<evidence type="ECO:0000256" key="1">
    <source>
        <dbReference type="ARBA" id="ARBA00004569"/>
    </source>
</evidence>
<accession>A0AAQ4RRV5</accession>
<reference evidence="7" key="2">
    <citation type="submission" date="2025-08" db="UniProtKB">
        <authorList>
            <consortium name="Ensembl"/>
        </authorList>
    </citation>
    <scope>IDENTIFICATION</scope>
</reference>
<dbReference type="PROSITE" id="PS51808">
    <property type="entry name" value="CHCH"/>
    <property type="match status" value="1"/>
</dbReference>
<comment type="subcellular location">
    <subcellularLocation>
        <location evidence="1">Mitochondrion intermembrane space</location>
    </subcellularLocation>
</comment>
<name>A0AAQ4RRV5_GASAC</name>
<dbReference type="GO" id="GO:0005758">
    <property type="term" value="C:mitochondrial intermembrane space"/>
    <property type="evidence" value="ECO:0007669"/>
    <property type="project" value="UniProtKB-SubCell"/>
</dbReference>
<dbReference type="GO" id="GO:0033108">
    <property type="term" value="P:mitochondrial respiratory chain complex assembly"/>
    <property type="evidence" value="ECO:0007669"/>
    <property type="project" value="TreeGrafter"/>
</dbReference>
<evidence type="ECO:0000256" key="2">
    <source>
        <dbReference type="ARBA" id="ARBA00023128"/>
    </source>
</evidence>
<evidence type="ECO:0000256" key="6">
    <source>
        <dbReference type="SAM" id="MobiDB-lite"/>
    </source>
</evidence>
<comment type="similarity">
    <text evidence="4">Belongs to the CHCHD7 family.</text>
</comment>
<evidence type="ECO:0000256" key="3">
    <source>
        <dbReference type="ARBA" id="ARBA00023157"/>
    </source>
</evidence>
<evidence type="ECO:0000313" key="8">
    <source>
        <dbReference type="Proteomes" id="UP000007635"/>
    </source>
</evidence>
<keyword evidence="3" id="KW-1015">Disulfide bond</keyword>
<dbReference type="Proteomes" id="UP000007635">
    <property type="component" value="Chromosome XXI"/>
</dbReference>
<reference evidence="7 8" key="1">
    <citation type="journal article" date="2021" name="G3 (Bethesda)">
        <title>Improved contiguity of the threespine stickleback genome using long-read sequencing.</title>
        <authorList>
            <person name="Nath S."/>
            <person name="Shaw D.E."/>
            <person name="White M.A."/>
        </authorList>
    </citation>
    <scope>NUCLEOTIDE SEQUENCE [LARGE SCALE GENOMIC DNA]</scope>
    <source>
        <strain evidence="7 8">Lake Benthic</strain>
    </source>
</reference>
<feature type="compositionally biased region" description="Basic residues" evidence="6">
    <location>
        <begin position="60"/>
        <end position="70"/>
    </location>
</feature>
<feature type="region of interest" description="Disordered" evidence="6">
    <location>
        <begin position="26"/>
        <end position="70"/>
    </location>
</feature>
<protein>
    <recommendedName>
        <fullName evidence="5">Coiled-coil-helix-coiled-coil-helix domain-containing protein 7</fullName>
    </recommendedName>
</protein>
<dbReference type="Ensembl" id="ENSGACT00000035011.1">
    <property type="protein sequence ID" value="ENSGACP00000065672.1"/>
    <property type="gene ID" value="ENSGACG00000000104.2"/>
</dbReference>
<dbReference type="InterPro" id="IPR009069">
    <property type="entry name" value="Cys_alpha_HP_mot_SF"/>
</dbReference>
<keyword evidence="2" id="KW-0496">Mitochondrion</keyword>